<keyword evidence="1" id="KW-0732">Signal</keyword>
<accession>A0A511NAR0</accession>
<protein>
    <recommendedName>
        <fullName evidence="4">Lipoprotein</fullName>
    </recommendedName>
</protein>
<dbReference type="EMBL" id="BJXB01000048">
    <property type="protein sequence ID" value="GEM49919.1"/>
    <property type="molecule type" value="Genomic_DNA"/>
</dbReference>
<keyword evidence="3" id="KW-1185">Reference proteome</keyword>
<feature type="chain" id="PRO_5022057336" description="Lipoprotein" evidence="1">
    <location>
        <begin position="21"/>
        <end position="368"/>
    </location>
</feature>
<evidence type="ECO:0000313" key="2">
    <source>
        <dbReference type="EMBL" id="GEM49919.1"/>
    </source>
</evidence>
<dbReference type="AlphaFoldDB" id="A0A511NAR0"/>
<organism evidence="2 3">
    <name type="scientific">Deinococcus cellulosilyticus (strain DSM 18568 / NBRC 106333 / KACC 11606 / 5516J-15)</name>
    <dbReference type="NCBI Taxonomy" id="1223518"/>
    <lineage>
        <taxon>Bacteria</taxon>
        <taxon>Thermotogati</taxon>
        <taxon>Deinococcota</taxon>
        <taxon>Deinococci</taxon>
        <taxon>Deinococcales</taxon>
        <taxon>Deinococcaceae</taxon>
        <taxon>Deinococcus</taxon>
    </lineage>
</organism>
<evidence type="ECO:0008006" key="4">
    <source>
        <dbReference type="Google" id="ProtNLM"/>
    </source>
</evidence>
<evidence type="ECO:0000313" key="3">
    <source>
        <dbReference type="Proteomes" id="UP000321306"/>
    </source>
</evidence>
<comment type="caution">
    <text evidence="2">The sequence shown here is derived from an EMBL/GenBank/DDBJ whole genome shotgun (WGS) entry which is preliminary data.</text>
</comment>
<dbReference type="OrthoDB" id="9825451at2"/>
<reference evidence="2 3" key="1">
    <citation type="submission" date="2019-07" db="EMBL/GenBank/DDBJ databases">
        <title>Whole genome shotgun sequence of Deinococcus cellulosilyticus NBRC 106333.</title>
        <authorList>
            <person name="Hosoyama A."/>
            <person name="Uohara A."/>
            <person name="Ohji S."/>
            <person name="Ichikawa N."/>
        </authorList>
    </citation>
    <scope>NUCLEOTIDE SEQUENCE [LARGE SCALE GENOMIC DNA]</scope>
    <source>
        <strain evidence="2 3">NBRC 106333</strain>
    </source>
</reference>
<dbReference type="Proteomes" id="UP000321306">
    <property type="component" value="Unassembled WGS sequence"/>
</dbReference>
<dbReference type="RefSeq" id="WP_146891432.1">
    <property type="nucleotide sequence ID" value="NZ_BJXB01000048.1"/>
</dbReference>
<dbReference type="PROSITE" id="PS51257">
    <property type="entry name" value="PROKAR_LIPOPROTEIN"/>
    <property type="match status" value="1"/>
</dbReference>
<feature type="signal peptide" evidence="1">
    <location>
        <begin position="1"/>
        <end position="20"/>
    </location>
</feature>
<sequence>MKRWILGGLLLALTACTGTSEPQVAFTVVVQDQVPAVQGKPAHVEFKTYRVLDDVAPLTPPLEAAGVATGLQSSQIGAYLLAGFQDRIEVYVGDGEAASGIKLSRTLSTGASGVFQMENCTDPIVLQKPQLSPDERFMVVLGQCGTTLSTRQRLWTVRLSASDPASWTVTPILSNPLLPIRFFSAGADRVYFAGQVPGNDYRLFAVSYFAPFELDDSGTRTLVSSLNDLEYWRGSLRFSDGSRIRTVRSVALEPTDLTDLVTFPATEMFVKQGQLLAVSSGTGAVACLLDQTPKCTPETEPDVIAVSSVQDVTFDLNGYAWIVPRLSAGNPTPQGALYRVDVVAQKKTVETMAFGAFYDPKGVAWVVN</sequence>
<proteinExistence type="predicted"/>
<name>A0A511NAR0_DEIC1</name>
<evidence type="ECO:0000256" key="1">
    <source>
        <dbReference type="SAM" id="SignalP"/>
    </source>
</evidence>
<gene>
    <name evidence="2" type="ORF">DC3_55540</name>
</gene>